<feature type="domain" description="Acyl-CoA dehydrogenase/oxidase C-terminal" evidence="7">
    <location>
        <begin position="228"/>
        <end position="379"/>
    </location>
</feature>
<evidence type="ECO:0000259" key="8">
    <source>
        <dbReference type="Pfam" id="PF02770"/>
    </source>
</evidence>
<sequence>MNSRDFGLTETQRDIRAMAARFVDAEVAPHAREWDRAERVDPGIPRRLGELGFLGLTVPERYGGTEADMLSYVLATEELGRGDSAVRGIVSVSLGLVTKTVVAHGTEAQREEWVPRLVRGDALGCFALTEPGTGSDAGSLTTRARREGGDWIIDGGKMFITNGTVAEVALTFARTSEDGITAFLVPTAAPGLTATEVHGKLGLRGQATAELAFDGVRVPDSARLGEVDRGLGIALGALSRGRISVAAGAVGLAQAAIDAAVGYAAEREQFGRPIARFQLVQELLADAEVDTRASRLLTHQVARMADAGASPKEYATEASVAKYHASETAVRVTNNCLQTFGGYGFIDEYPVGKYLRDARVLTLYEGTSQVQKLIIGRAVTGVDAMT</sequence>
<dbReference type="Proteomes" id="UP000176005">
    <property type="component" value="Unassembled WGS sequence"/>
</dbReference>
<dbReference type="InterPro" id="IPR006089">
    <property type="entry name" value="Acyl-CoA_DH_CS"/>
</dbReference>
<dbReference type="InterPro" id="IPR036250">
    <property type="entry name" value="AcylCo_DH-like_C"/>
</dbReference>
<evidence type="ECO:0000256" key="6">
    <source>
        <dbReference type="RuleBase" id="RU362125"/>
    </source>
</evidence>
<evidence type="ECO:0000256" key="2">
    <source>
        <dbReference type="ARBA" id="ARBA00009347"/>
    </source>
</evidence>
<feature type="domain" description="Acyl-CoA oxidase/dehydrogenase middle" evidence="8">
    <location>
        <begin position="125"/>
        <end position="216"/>
    </location>
</feature>
<dbReference type="Gene3D" id="2.40.110.10">
    <property type="entry name" value="Butyryl-CoA Dehydrogenase, subunit A, domain 2"/>
    <property type="match status" value="1"/>
</dbReference>
<evidence type="ECO:0000259" key="7">
    <source>
        <dbReference type="Pfam" id="PF00441"/>
    </source>
</evidence>
<evidence type="ECO:0000313" key="10">
    <source>
        <dbReference type="EMBL" id="OEV05025.1"/>
    </source>
</evidence>
<dbReference type="PIRSF" id="PIRSF016578">
    <property type="entry name" value="HsaA"/>
    <property type="match status" value="1"/>
</dbReference>
<accession>A0A1E7KM53</accession>
<dbReference type="AlphaFoldDB" id="A0A1E7KM53"/>
<dbReference type="InterPro" id="IPR009100">
    <property type="entry name" value="AcylCoA_DH/oxidase_NM_dom_sf"/>
</dbReference>
<dbReference type="SUPFAM" id="SSF47203">
    <property type="entry name" value="Acyl-CoA dehydrogenase C-terminal domain-like"/>
    <property type="match status" value="1"/>
</dbReference>
<dbReference type="Pfam" id="PF02771">
    <property type="entry name" value="Acyl-CoA_dh_N"/>
    <property type="match status" value="1"/>
</dbReference>
<dbReference type="GO" id="GO:0050660">
    <property type="term" value="F:flavin adenine dinucleotide binding"/>
    <property type="evidence" value="ECO:0007669"/>
    <property type="project" value="InterPro"/>
</dbReference>
<dbReference type="GO" id="GO:0003995">
    <property type="term" value="F:acyl-CoA dehydrogenase activity"/>
    <property type="evidence" value="ECO:0007669"/>
    <property type="project" value="InterPro"/>
</dbReference>
<dbReference type="Pfam" id="PF02770">
    <property type="entry name" value="Acyl-CoA_dh_M"/>
    <property type="match status" value="1"/>
</dbReference>
<dbReference type="InterPro" id="IPR037069">
    <property type="entry name" value="AcylCoA_DH/ox_N_sf"/>
</dbReference>
<dbReference type="FunFam" id="2.40.110.10:FF:000002">
    <property type="entry name" value="Acyl-CoA dehydrogenase fadE12"/>
    <property type="match status" value="1"/>
</dbReference>
<dbReference type="InterPro" id="IPR006091">
    <property type="entry name" value="Acyl-CoA_Oxase/DH_mid-dom"/>
</dbReference>
<protein>
    <submittedName>
        <fullName evidence="10">Acyl-CoA dehydrogenase</fullName>
    </submittedName>
</protein>
<dbReference type="SUPFAM" id="SSF56645">
    <property type="entry name" value="Acyl-CoA dehydrogenase NM domain-like"/>
    <property type="match status" value="1"/>
</dbReference>
<organism evidence="10 11">
    <name type="scientific">Streptomyces nanshensis</name>
    <dbReference type="NCBI Taxonomy" id="518642"/>
    <lineage>
        <taxon>Bacteria</taxon>
        <taxon>Bacillati</taxon>
        <taxon>Actinomycetota</taxon>
        <taxon>Actinomycetes</taxon>
        <taxon>Kitasatosporales</taxon>
        <taxon>Streptomycetaceae</taxon>
        <taxon>Streptomyces</taxon>
    </lineage>
</organism>
<comment type="caution">
    <text evidence="10">The sequence shown here is derived from an EMBL/GenBank/DDBJ whole genome shotgun (WGS) entry which is preliminary data.</text>
</comment>
<dbReference type="FunFam" id="1.20.140.10:FF:000004">
    <property type="entry name" value="Acyl-CoA dehydrogenase FadE25"/>
    <property type="match status" value="1"/>
</dbReference>
<evidence type="ECO:0000256" key="3">
    <source>
        <dbReference type="ARBA" id="ARBA00022630"/>
    </source>
</evidence>
<dbReference type="InterPro" id="IPR009075">
    <property type="entry name" value="AcylCo_DH/oxidase_C"/>
</dbReference>
<dbReference type="Pfam" id="PF00441">
    <property type="entry name" value="Acyl-CoA_dh_1"/>
    <property type="match status" value="1"/>
</dbReference>
<comment type="cofactor">
    <cofactor evidence="1 6">
        <name>FAD</name>
        <dbReference type="ChEBI" id="CHEBI:57692"/>
    </cofactor>
</comment>
<keyword evidence="5 6" id="KW-0560">Oxidoreductase</keyword>
<dbReference type="FunFam" id="1.10.540.10:FF:000002">
    <property type="entry name" value="Acyl-CoA dehydrogenase FadE19"/>
    <property type="match status" value="1"/>
</dbReference>
<dbReference type="RefSeq" id="WP_070020494.1">
    <property type="nucleotide sequence ID" value="NZ_LJGW01000688.1"/>
</dbReference>
<evidence type="ECO:0000256" key="1">
    <source>
        <dbReference type="ARBA" id="ARBA00001974"/>
    </source>
</evidence>
<dbReference type="PANTHER" id="PTHR43884:SF12">
    <property type="entry name" value="ISOVALERYL-COA DEHYDROGENASE, MITOCHONDRIAL-RELATED"/>
    <property type="match status" value="1"/>
</dbReference>
<keyword evidence="3 6" id="KW-0285">Flavoprotein</keyword>
<evidence type="ECO:0000256" key="4">
    <source>
        <dbReference type="ARBA" id="ARBA00022827"/>
    </source>
</evidence>
<dbReference type="InterPro" id="IPR013786">
    <property type="entry name" value="AcylCoA_DH/ox_N"/>
</dbReference>
<name>A0A1E7KM53_9ACTN</name>
<dbReference type="PROSITE" id="PS00073">
    <property type="entry name" value="ACYL_COA_DH_2"/>
    <property type="match status" value="1"/>
</dbReference>
<keyword evidence="4 6" id="KW-0274">FAD</keyword>
<gene>
    <name evidence="10" type="ORF">AN218_31790</name>
</gene>
<dbReference type="Gene3D" id="1.20.140.10">
    <property type="entry name" value="Butyryl-CoA Dehydrogenase, subunit A, domain 3"/>
    <property type="match status" value="1"/>
</dbReference>
<evidence type="ECO:0000313" key="11">
    <source>
        <dbReference type="Proteomes" id="UP000176005"/>
    </source>
</evidence>
<dbReference type="Gene3D" id="1.10.540.10">
    <property type="entry name" value="Acyl-CoA dehydrogenase/oxidase, N-terminal domain"/>
    <property type="match status" value="1"/>
</dbReference>
<dbReference type="PATRIC" id="fig|518642.10.peg.81"/>
<keyword evidence="11" id="KW-1185">Reference proteome</keyword>
<dbReference type="InterPro" id="IPR046373">
    <property type="entry name" value="Acyl-CoA_Oxase/DH_mid-dom_sf"/>
</dbReference>
<dbReference type="EMBL" id="LJGW01000688">
    <property type="protein sequence ID" value="OEV05025.1"/>
    <property type="molecule type" value="Genomic_DNA"/>
</dbReference>
<reference evidence="10 11" key="1">
    <citation type="journal article" date="2016" name="Front. Microbiol.">
        <title>Comparative Genomics Analysis of Streptomyces Species Reveals Their Adaptation to the Marine Environment and Their Diversity at the Genomic Level.</title>
        <authorList>
            <person name="Tian X."/>
            <person name="Zhang Z."/>
            <person name="Yang T."/>
            <person name="Chen M."/>
            <person name="Li J."/>
            <person name="Chen F."/>
            <person name="Yang J."/>
            <person name="Li W."/>
            <person name="Zhang B."/>
            <person name="Zhang Z."/>
            <person name="Wu J."/>
            <person name="Zhang C."/>
            <person name="Long L."/>
            <person name="Xiao J."/>
        </authorList>
    </citation>
    <scope>NUCLEOTIDE SEQUENCE [LARGE SCALE GENOMIC DNA]</scope>
    <source>
        <strain evidence="10 11">SCSIO 10429</strain>
    </source>
</reference>
<proteinExistence type="inferred from homology"/>
<dbReference type="PANTHER" id="PTHR43884">
    <property type="entry name" value="ACYL-COA DEHYDROGENASE"/>
    <property type="match status" value="1"/>
</dbReference>
<evidence type="ECO:0000256" key="5">
    <source>
        <dbReference type="ARBA" id="ARBA00023002"/>
    </source>
</evidence>
<evidence type="ECO:0000259" key="9">
    <source>
        <dbReference type="Pfam" id="PF02771"/>
    </source>
</evidence>
<comment type="similarity">
    <text evidence="2 6">Belongs to the acyl-CoA dehydrogenase family.</text>
</comment>
<feature type="domain" description="Acyl-CoA dehydrogenase/oxidase N-terminal" evidence="9">
    <location>
        <begin position="9"/>
        <end position="121"/>
    </location>
</feature>